<feature type="region of interest" description="Disordered" evidence="1">
    <location>
        <begin position="424"/>
        <end position="511"/>
    </location>
</feature>
<feature type="compositionally biased region" description="Low complexity" evidence="1">
    <location>
        <begin position="442"/>
        <end position="456"/>
    </location>
</feature>
<feature type="compositionally biased region" description="Basic residues" evidence="1">
    <location>
        <begin position="222"/>
        <end position="237"/>
    </location>
</feature>
<feature type="compositionally biased region" description="Basic residues" evidence="1">
    <location>
        <begin position="426"/>
        <end position="441"/>
    </location>
</feature>
<gene>
    <name evidence="2" type="ordered locus">BURPS1710b_A1353</name>
</gene>
<protein>
    <submittedName>
        <fullName evidence="2">Uncharacterized protein</fullName>
    </submittedName>
</protein>
<dbReference type="AlphaFoldDB" id="Q3JIU4"/>
<dbReference type="EnsemblBacteria" id="ABA53358">
    <property type="protein sequence ID" value="ABA53358"/>
    <property type="gene ID" value="BURPS1710b_A1353"/>
</dbReference>
<feature type="compositionally biased region" description="Basic residues" evidence="1">
    <location>
        <begin position="457"/>
        <end position="467"/>
    </location>
</feature>
<dbReference type="EMBL" id="CP000125">
    <property type="protein sequence ID" value="ABA53358.1"/>
    <property type="molecule type" value="Genomic_DNA"/>
</dbReference>
<dbReference type="KEGG" id="bpm:BURPS1710b_A1353"/>
<dbReference type="Proteomes" id="UP000002700">
    <property type="component" value="Chromosome II"/>
</dbReference>
<evidence type="ECO:0000313" key="2">
    <source>
        <dbReference type="EMBL" id="ABA53358.1"/>
    </source>
</evidence>
<evidence type="ECO:0000313" key="3">
    <source>
        <dbReference type="Proteomes" id="UP000002700"/>
    </source>
</evidence>
<name>Q3JIU4_BURP1</name>
<dbReference type="HOGENOM" id="CLU_532850_0_0_4"/>
<organism evidence="2 3">
    <name type="scientific">Burkholderia pseudomallei (strain 1710b)</name>
    <dbReference type="NCBI Taxonomy" id="320372"/>
    <lineage>
        <taxon>Bacteria</taxon>
        <taxon>Pseudomonadati</taxon>
        <taxon>Pseudomonadota</taxon>
        <taxon>Betaproteobacteria</taxon>
        <taxon>Burkholderiales</taxon>
        <taxon>Burkholderiaceae</taxon>
        <taxon>Burkholderia</taxon>
        <taxon>pseudomallei group</taxon>
    </lineage>
</organism>
<evidence type="ECO:0000256" key="1">
    <source>
        <dbReference type="SAM" id="MobiDB-lite"/>
    </source>
</evidence>
<feature type="region of interest" description="Disordered" evidence="1">
    <location>
        <begin position="304"/>
        <end position="323"/>
    </location>
</feature>
<feature type="region of interest" description="Disordered" evidence="1">
    <location>
        <begin position="53"/>
        <end position="89"/>
    </location>
</feature>
<feature type="region of interest" description="Disordered" evidence="1">
    <location>
        <begin position="131"/>
        <end position="213"/>
    </location>
</feature>
<proteinExistence type="predicted"/>
<reference evidence="2 3" key="1">
    <citation type="submission" date="2005-09" db="EMBL/GenBank/DDBJ databases">
        <authorList>
            <person name="Woods D.E."/>
            <person name="Nierman W.C."/>
        </authorList>
    </citation>
    <scope>NUCLEOTIDE SEQUENCE [LARGE SCALE GENOMIC DNA]</scope>
    <source>
        <strain evidence="2 3">1710b</strain>
    </source>
</reference>
<feature type="compositionally biased region" description="Basic and acidic residues" evidence="1">
    <location>
        <begin position="140"/>
        <end position="149"/>
    </location>
</feature>
<accession>Q3JIU4</accession>
<feature type="compositionally biased region" description="Basic residues" evidence="1">
    <location>
        <begin position="178"/>
        <end position="211"/>
    </location>
</feature>
<sequence>MRIAYTYVANSRVCDAYVPDVANARAARTRHGLTRGSGTRTWRAHAVASHAAHAPATHIPSSTHRRRPSLFAPPAIPGRHDARLPRARQPHRLRPPAFRRRVGAGTGCFCRALSRVRVRVRVRYMAVRSAARSAASPPRFIDRTREIHARNNPSGARRRQSMRATTRNGGARLDAPRRPRSTRRQGARPRPHRRRHKRARHAARRARHASRPGHAVLAPARAQRHTRTHAHTRTRTCARAPHAIRRGAPRRAQSTARSRLRASLGGAHRVAPRTVTSRRCLAARRPIRHTVILSCARPPRPVSVTPAACKSCKPPRAPRSRLERGHHEPHLMIVVAYRRGEREAVARRARADQRTAGLVRAVECLVAQAAHAVLALEHAALGPIDERLAFPISEAVQNRFETAAAYVGFVMDGRLRRFHLITSRSSGRRASRARTRRRRRAASGTGSIAPVAPAARVARRPRRRLRRPSAAALGARAGERRGRDMRRSARRGNSRTRARAGNAPCARWGQT</sequence>
<feature type="compositionally biased region" description="Basic residues" evidence="1">
    <location>
        <begin position="488"/>
        <end position="498"/>
    </location>
</feature>
<feature type="region of interest" description="Disordered" evidence="1">
    <location>
        <begin position="218"/>
        <end position="237"/>
    </location>
</feature>
<feature type="compositionally biased region" description="Basic and acidic residues" evidence="1">
    <location>
        <begin position="477"/>
        <end position="487"/>
    </location>
</feature>